<feature type="transmembrane region" description="Helical" evidence="2">
    <location>
        <begin position="42"/>
        <end position="58"/>
    </location>
</feature>
<proteinExistence type="predicted"/>
<sequence>MVLLWLIIIVLVIALVTSAISPEFGQKLFVWRRLPLGSARLWSITALVVLAAGMFLYRDAVTYDPAWRLAEKQREDAAEQAERDEETEKLIKSGDARELGVEPGSDQHTGHIVGYRADPDTGDVRVVFKVSTCAGLLQKKSDENGTRIRVRIVEDLECRGGLADVSVPATSPLVLDAPISGRRVTTWDGTEIPRCEADPERAKACDVVALARASRIGNGEARRLGLKPESDRLSGRIIGYRPYVDSNGDVDDSRLVIVYSLSPCADRGSVDDAVEEKAREVTVSLFEESSRGGGVRLTEKCTNRYEYLTIPRRVGITLGEPLGDRRLVVAGGDEIPACDADPRRKRQCDAAAA</sequence>
<evidence type="ECO:0008006" key="5">
    <source>
        <dbReference type="Google" id="ProtNLM"/>
    </source>
</evidence>
<evidence type="ECO:0000313" key="4">
    <source>
        <dbReference type="Proteomes" id="UP001500902"/>
    </source>
</evidence>
<name>A0ABP7B4R4_9ACTN</name>
<protein>
    <recommendedName>
        <fullName evidence="5">PASTA domain-containing protein</fullName>
    </recommendedName>
</protein>
<evidence type="ECO:0000313" key="3">
    <source>
        <dbReference type="EMBL" id="GAA3648189.1"/>
    </source>
</evidence>
<keyword evidence="2" id="KW-0472">Membrane</keyword>
<keyword evidence="4" id="KW-1185">Reference proteome</keyword>
<reference evidence="4" key="1">
    <citation type="journal article" date="2019" name="Int. J. Syst. Evol. Microbiol.">
        <title>The Global Catalogue of Microorganisms (GCM) 10K type strain sequencing project: providing services to taxonomists for standard genome sequencing and annotation.</title>
        <authorList>
            <consortium name="The Broad Institute Genomics Platform"/>
            <consortium name="The Broad Institute Genome Sequencing Center for Infectious Disease"/>
            <person name="Wu L."/>
            <person name="Ma J."/>
        </authorList>
    </citation>
    <scope>NUCLEOTIDE SEQUENCE [LARGE SCALE GENOMIC DNA]</scope>
    <source>
        <strain evidence="4">JCM 16904</strain>
    </source>
</reference>
<dbReference type="EMBL" id="BAAAZP010000012">
    <property type="protein sequence ID" value="GAA3648189.1"/>
    <property type="molecule type" value="Genomic_DNA"/>
</dbReference>
<feature type="region of interest" description="Disordered" evidence="1">
    <location>
        <begin position="74"/>
        <end position="116"/>
    </location>
</feature>
<feature type="compositionally biased region" description="Basic and acidic residues" evidence="1">
    <location>
        <begin position="74"/>
        <end position="100"/>
    </location>
</feature>
<gene>
    <name evidence="3" type="ORF">GCM10022224_008640</name>
</gene>
<keyword evidence="2" id="KW-0812">Transmembrane</keyword>
<evidence type="ECO:0000256" key="1">
    <source>
        <dbReference type="SAM" id="MobiDB-lite"/>
    </source>
</evidence>
<accession>A0ABP7B4R4</accession>
<comment type="caution">
    <text evidence="3">The sequence shown here is derived from an EMBL/GenBank/DDBJ whole genome shotgun (WGS) entry which is preliminary data.</text>
</comment>
<dbReference type="RefSeq" id="WP_344873183.1">
    <property type="nucleotide sequence ID" value="NZ_BAAAZP010000012.1"/>
</dbReference>
<dbReference type="Proteomes" id="UP001500902">
    <property type="component" value="Unassembled WGS sequence"/>
</dbReference>
<evidence type="ECO:0000256" key="2">
    <source>
        <dbReference type="SAM" id="Phobius"/>
    </source>
</evidence>
<organism evidence="3 4">
    <name type="scientific">Nonomuraea antimicrobica</name>
    <dbReference type="NCBI Taxonomy" id="561173"/>
    <lineage>
        <taxon>Bacteria</taxon>
        <taxon>Bacillati</taxon>
        <taxon>Actinomycetota</taxon>
        <taxon>Actinomycetes</taxon>
        <taxon>Streptosporangiales</taxon>
        <taxon>Streptosporangiaceae</taxon>
        <taxon>Nonomuraea</taxon>
    </lineage>
</organism>
<keyword evidence="2" id="KW-1133">Transmembrane helix</keyword>